<keyword evidence="1" id="KW-0175">Coiled coil</keyword>
<dbReference type="SUPFAM" id="SSF90257">
    <property type="entry name" value="Myosin rod fragments"/>
    <property type="match status" value="1"/>
</dbReference>
<evidence type="ECO:0000256" key="2">
    <source>
        <dbReference type="SAM" id="SignalP"/>
    </source>
</evidence>
<sequence>MKKTVTALCIAAIGMGSLSASSTNLENIYGKNDLDLNGNYVHIYGNNFGAIIESNITEPYCMDVDVAGREIDLLKERNSSLNEENGQYSSAVKTLESDVSNVFGLIARIESLMNTVISSGTDLYTLSTTLTDPEMKNELQKSIEENRQQKFDLENRLQDLNRKLSSLKEQIGVKKRYITVNNLNIRRNDDRIEFLKACIDLSTKDSGALNRAITRSSSLQEEVDSLLSMNF</sequence>
<organism evidence="3 4">
    <name type="scientific">Spirochaeta isovalerica</name>
    <dbReference type="NCBI Taxonomy" id="150"/>
    <lineage>
        <taxon>Bacteria</taxon>
        <taxon>Pseudomonadati</taxon>
        <taxon>Spirochaetota</taxon>
        <taxon>Spirochaetia</taxon>
        <taxon>Spirochaetales</taxon>
        <taxon>Spirochaetaceae</taxon>
        <taxon>Spirochaeta</taxon>
    </lineage>
</organism>
<name>A0A841R5N0_9SPIO</name>
<dbReference type="Gene3D" id="1.20.1260.10">
    <property type="match status" value="1"/>
</dbReference>
<proteinExistence type="predicted"/>
<feature type="coiled-coil region" evidence="1">
    <location>
        <begin position="136"/>
        <end position="170"/>
    </location>
</feature>
<dbReference type="RefSeq" id="WP_184746753.1">
    <property type="nucleotide sequence ID" value="NZ_JACHGJ010000003.1"/>
</dbReference>
<protein>
    <submittedName>
        <fullName evidence="3">Chromosome segregation ATPase</fullName>
    </submittedName>
</protein>
<comment type="caution">
    <text evidence="3">The sequence shown here is derived from an EMBL/GenBank/DDBJ whole genome shotgun (WGS) entry which is preliminary data.</text>
</comment>
<dbReference type="AlphaFoldDB" id="A0A841R5N0"/>
<dbReference type="EMBL" id="JACHGJ010000003">
    <property type="protein sequence ID" value="MBB6480494.1"/>
    <property type="molecule type" value="Genomic_DNA"/>
</dbReference>
<keyword evidence="2" id="KW-0732">Signal</keyword>
<dbReference type="InterPro" id="IPR012347">
    <property type="entry name" value="Ferritin-like"/>
</dbReference>
<evidence type="ECO:0000313" key="3">
    <source>
        <dbReference type="EMBL" id="MBB6480494.1"/>
    </source>
</evidence>
<dbReference type="Proteomes" id="UP000587760">
    <property type="component" value="Unassembled WGS sequence"/>
</dbReference>
<evidence type="ECO:0000256" key="1">
    <source>
        <dbReference type="SAM" id="Coils"/>
    </source>
</evidence>
<reference evidence="3 4" key="1">
    <citation type="submission" date="2020-08" db="EMBL/GenBank/DDBJ databases">
        <title>Genomic Encyclopedia of Type Strains, Phase IV (KMG-IV): sequencing the most valuable type-strain genomes for metagenomic binning, comparative biology and taxonomic classification.</title>
        <authorList>
            <person name="Goeker M."/>
        </authorList>
    </citation>
    <scope>NUCLEOTIDE SEQUENCE [LARGE SCALE GENOMIC DNA]</scope>
    <source>
        <strain evidence="3 4">DSM 2461</strain>
    </source>
</reference>
<gene>
    <name evidence="3" type="ORF">HNR50_002157</name>
</gene>
<accession>A0A841R5N0</accession>
<keyword evidence="4" id="KW-1185">Reference proteome</keyword>
<evidence type="ECO:0000313" key="4">
    <source>
        <dbReference type="Proteomes" id="UP000587760"/>
    </source>
</evidence>
<feature type="chain" id="PRO_5032859175" evidence="2">
    <location>
        <begin position="21"/>
        <end position="231"/>
    </location>
</feature>
<feature type="signal peptide" evidence="2">
    <location>
        <begin position="1"/>
        <end position="20"/>
    </location>
</feature>